<dbReference type="KEGG" id="fsm:CCS41_10200"/>
<dbReference type="AlphaFoldDB" id="A0A2U8I6F5"/>
<protein>
    <submittedName>
        <fullName evidence="1">GpE family phage tail protein</fullName>
    </submittedName>
</protein>
<dbReference type="Proteomes" id="UP000261875">
    <property type="component" value="Chromosome"/>
</dbReference>
<dbReference type="InterPro" id="IPR009493">
    <property type="entry name" value="P2_GpE"/>
</dbReference>
<proteinExistence type="predicted"/>
<name>A0A2U8I6F5_9GAMM</name>
<dbReference type="RefSeq" id="WP_119797558.1">
    <property type="nucleotide sequence ID" value="NZ_CP021659.1"/>
</dbReference>
<evidence type="ECO:0000313" key="1">
    <source>
        <dbReference type="EMBL" id="AWK14761.1"/>
    </source>
</evidence>
<dbReference type="EMBL" id="CP021659">
    <property type="protein sequence ID" value="AWK14761.1"/>
    <property type="molecule type" value="Genomic_DNA"/>
</dbReference>
<reference evidence="1 2" key="1">
    <citation type="submission" date="2017-05" db="EMBL/GenBank/DDBJ databases">
        <title>Genome sequence of Candidatus Fukatsuia symbiotica and Candidatus Hamiltonella defensa from Acyrthosiphon pisum strain 5D.</title>
        <authorList>
            <person name="Patel V.A."/>
            <person name="Chevignon G."/>
            <person name="Russell J.A."/>
            <person name="Oliver K.M."/>
        </authorList>
    </citation>
    <scope>NUCLEOTIDE SEQUENCE [LARGE SCALE GENOMIC DNA]</scope>
    <source>
        <strain evidence="1 2">5D</strain>
    </source>
</reference>
<organism evidence="1 2">
    <name type="scientific">Candidatus Fukatsuia symbiotica</name>
    <dbReference type="NCBI Taxonomy" id="1878942"/>
    <lineage>
        <taxon>Bacteria</taxon>
        <taxon>Pseudomonadati</taxon>
        <taxon>Pseudomonadota</taxon>
        <taxon>Gammaproteobacteria</taxon>
        <taxon>Enterobacterales</taxon>
        <taxon>Yersiniaceae</taxon>
        <taxon>Candidatus Fukatsuia</taxon>
    </lineage>
</organism>
<accession>A0A2U8I6F5</accession>
<dbReference type="OrthoDB" id="8566531at2"/>
<sequence>MADIAMLFHWPPSVTGSMTLTELLDWREKAIIRRGAQDE</sequence>
<gene>
    <name evidence="1" type="ORF">CCS41_10200</name>
</gene>
<keyword evidence="2" id="KW-1185">Reference proteome</keyword>
<evidence type="ECO:0000313" key="2">
    <source>
        <dbReference type="Proteomes" id="UP000261875"/>
    </source>
</evidence>
<dbReference type="Pfam" id="PF06528">
    <property type="entry name" value="Phage_P2_GpE"/>
    <property type="match status" value="1"/>
</dbReference>